<proteinExistence type="predicted"/>
<dbReference type="EMBL" id="AODQ01000057">
    <property type="protein sequence ID" value="EMR02465.1"/>
    <property type="molecule type" value="Genomic_DNA"/>
</dbReference>
<keyword evidence="1" id="KW-0472">Membrane</keyword>
<dbReference type="STRING" id="1279009.ADICEAN_02396"/>
<keyword evidence="1" id="KW-0812">Transmembrane</keyword>
<evidence type="ECO:0000313" key="3">
    <source>
        <dbReference type="Proteomes" id="UP000011910"/>
    </source>
</evidence>
<evidence type="ECO:0000313" key="2">
    <source>
        <dbReference type="EMBL" id="EMR02465.1"/>
    </source>
</evidence>
<dbReference type="AlphaFoldDB" id="M7NKZ2"/>
<accession>M7NKZ2</accession>
<evidence type="ECO:0000256" key="1">
    <source>
        <dbReference type="SAM" id="Phobius"/>
    </source>
</evidence>
<feature type="transmembrane region" description="Helical" evidence="1">
    <location>
        <begin position="40"/>
        <end position="61"/>
    </location>
</feature>
<gene>
    <name evidence="2" type="ORF">ADICEAN_02396</name>
</gene>
<keyword evidence="1" id="KW-1133">Transmembrane helix</keyword>
<dbReference type="OrthoDB" id="982044at2"/>
<organism evidence="2 3">
    <name type="scientific">Cesiribacter andamanensis AMV16</name>
    <dbReference type="NCBI Taxonomy" id="1279009"/>
    <lineage>
        <taxon>Bacteria</taxon>
        <taxon>Pseudomonadati</taxon>
        <taxon>Bacteroidota</taxon>
        <taxon>Cytophagia</taxon>
        <taxon>Cytophagales</taxon>
        <taxon>Cesiribacteraceae</taxon>
        <taxon>Cesiribacter</taxon>
    </lineage>
</organism>
<reference evidence="2 3" key="1">
    <citation type="journal article" date="2013" name="Genome Announc.">
        <title>Draft Genome Sequence of Cesiribacter andamanensis Strain AMV16T, Isolated from a Soil Sample from a Mud Volcano in the Andaman Islands, India.</title>
        <authorList>
            <person name="Shivaji S."/>
            <person name="Ara S."/>
            <person name="Begum Z."/>
            <person name="Srinivas T.N."/>
            <person name="Singh A."/>
            <person name="Kumar Pinnaka A."/>
        </authorList>
    </citation>
    <scope>NUCLEOTIDE SEQUENCE [LARGE SCALE GENOMIC DNA]</scope>
    <source>
        <strain evidence="2 3">AMV16</strain>
    </source>
</reference>
<comment type="caution">
    <text evidence="2">The sequence shown here is derived from an EMBL/GenBank/DDBJ whole genome shotgun (WGS) entry which is preliminary data.</text>
</comment>
<dbReference type="RefSeq" id="WP_009195787.1">
    <property type="nucleotide sequence ID" value="NZ_AODQ01000057.1"/>
</dbReference>
<keyword evidence="3" id="KW-1185">Reference proteome</keyword>
<protein>
    <submittedName>
        <fullName evidence="2">Uncharacterized protein</fullName>
    </submittedName>
</protein>
<name>M7NKZ2_9BACT</name>
<dbReference type="Proteomes" id="UP000011910">
    <property type="component" value="Unassembled WGS sequence"/>
</dbReference>
<feature type="transmembrane region" description="Helical" evidence="1">
    <location>
        <begin position="15"/>
        <end position="34"/>
    </location>
</feature>
<sequence length="169" mass="18921">MNKASDQLDIRGNRVFPFHFLAIGILLLPAGLAMVTTYPLASLVMLLVSGVVFTSHEGVLFDRARGTYREYTSYLFIRTGSTHPYQGVEKVFVNSGQESQKIYTAHTNDSSTFRNTVYRGWVKLDNGKKVFIASSKHKVEITRKLGLLADFLQTDLADHTDAYPLTQKG</sequence>
<dbReference type="eggNOG" id="ENOG502ZPTC">
    <property type="taxonomic scope" value="Bacteria"/>
</dbReference>